<feature type="transmembrane region" description="Helical" evidence="1">
    <location>
        <begin position="35"/>
        <end position="57"/>
    </location>
</feature>
<feature type="transmembrane region" description="Helical" evidence="1">
    <location>
        <begin position="69"/>
        <end position="90"/>
    </location>
</feature>
<comment type="caution">
    <text evidence="2">The sequence shown here is derived from an EMBL/GenBank/DDBJ whole genome shotgun (WGS) entry which is preliminary data.</text>
</comment>
<dbReference type="InterPro" id="IPR037185">
    <property type="entry name" value="EmrE-like"/>
</dbReference>
<feature type="transmembrane region" description="Helical" evidence="1">
    <location>
        <begin position="174"/>
        <end position="194"/>
    </location>
</feature>
<proteinExistence type="predicted"/>
<keyword evidence="1" id="KW-1133">Transmembrane helix</keyword>
<gene>
    <name evidence="2" type="ORF">REJC140_03191</name>
</gene>
<feature type="transmembrane region" description="Helical" evidence="1">
    <location>
        <begin position="122"/>
        <end position="141"/>
    </location>
</feature>
<accession>A0ABM8PJH6</accession>
<feature type="transmembrane region" description="Helical" evidence="1">
    <location>
        <begin position="234"/>
        <end position="252"/>
    </location>
</feature>
<feature type="transmembrane region" description="Helical" evidence="1">
    <location>
        <begin position="147"/>
        <end position="167"/>
    </location>
</feature>
<evidence type="ECO:0000256" key="1">
    <source>
        <dbReference type="SAM" id="Phobius"/>
    </source>
</evidence>
<sequence>MDDHKKGLVLTTIGGLALSFDVPLVKLADGEVWSIIGLRSLATFTMAITLWLLLRLFSRRVPVLVPGRSGLWAGLCYGVSTMTFLGAVFHTATGNVVFIVAFTPMFAALFGWLALKEVPSVSTIVTMAVMVAGVALIVSGGLESGGLFGDVLALITSGLLAGAITISRKSGRDMGFVPLVATILPALVGLAFVAQQGFAVAAPAWVIFDGAIMIPLAFWCLATGPRYLSGPEVGMFYLLETILAPVWVWMVFSEVPQPQALVGGAILVLALVAHSAWQMRVVRPQKLAVSEP</sequence>
<dbReference type="RefSeq" id="WP_142592288.1">
    <property type="nucleotide sequence ID" value="NZ_CABFWF030000010.1"/>
</dbReference>
<keyword evidence="1" id="KW-0472">Membrane</keyword>
<keyword evidence="1" id="KW-0812">Transmembrane</keyword>
<evidence type="ECO:0000313" key="3">
    <source>
        <dbReference type="Proteomes" id="UP000606921"/>
    </source>
</evidence>
<protein>
    <submittedName>
        <fullName evidence="2">EamA/RhaT family transporter</fullName>
    </submittedName>
</protein>
<feature type="transmembrane region" description="Helical" evidence="1">
    <location>
        <begin position="258"/>
        <end position="277"/>
    </location>
</feature>
<reference evidence="2 3" key="1">
    <citation type="submission" date="2020-11" db="EMBL/GenBank/DDBJ databases">
        <authorList>
            <person name="Lassalle F."/>
        </authorList>
    </citation>
    <scope>NUCLEOTIDE SEQUENCE [LARGE SCALE GENOMIC DNA]</scope>
    <source>
        <strain evidence="2 3">JC140</strain>
    </source>
</reference>
<name>A0ABM8PJH6_9HYPH</name>
<dbReference type="EMBL" id="CABFWF030000010">
    <property type="protein sequence ID" value="CAD7033483.1"/>
    <property type="molecule type" value="Genomic_DNA"/>
</dbReference>
<feature type="transmembrane region" description="Helical" evidence="1">
    <location>
        <begin position="200"/>
        <end position="222"/>
    </location>
</feature>
<dbReference type="PANTHER" id="PTHR22911">
    <property type="entry name" value="ACYL-MALONYL CONDENSING ENZYME-RELATED"/>
    <property type="match status" value="1"/>
</dbReference>
<dbReference type="Proteomes" id="UP000606921">
    <property type="component" value="Unassembled WGS sequence"/>
</dbReference>
<feature type="transmembrane region" description="Helical" evidence="1">
    <location>
        <begin position="96"/>
        <end position="115"/>
    </location>
</feature>
<dbReference type="PANTHER" id="PTHR22911:SF137">
    <property type="entry name" value="SOLUTE CARRIER FAMILY 35 MEMBER G2-RELATED"/>
    <property type="match status" value="1"/>
</dbReference>
<evidence type="ECO:0000313" key="2">
    <source>
        <dbReference type="EMBL" id="CAD7033483.1"/>
    </source>
</evidence>
<organism evidence="2 3">
    <name type="scientific">Pseudorhizobium endolithicum</name>
    <dbReference type="NCBI Taxonomy" id="1191678"/>
    <lineage>
        <taxon>Bacteria</taxon>
        <taxon>Pseudomonadati</taxon>
        <taxon>Pseudomonadota</taxon>
        <taxon>Alphaproteobacteria</taxon>
        <taxon>Hyphomicrobiales</taxon>
        <taxon>Rhizobiaceae</taxon>
        <taxon>Rhizobium/Agrobacterium group</taxon>
        <taxon>Pseudorhizobium</taxon>
    </lineage>
</organism>
<keyword evidence="3" id="KW-1185">Reference proteome</keyword>
<dbReference type="SUPFAM" id="SSF103481">
    <property type="entry name" value="Multidrug resistance efflux transporter EmrE"/>
    <property type="match status" value="2"/>
</dbReference>